<feature type="domain" description="Transketolase-like pyrimidine-binding" evidence="11">
    <location>
        <begin position="544"/>
        <end position="737"/>
    </location>
</feature>
<dbReference type="Gene3D" id="3.40.50.970">
    <property type="match status" value="1"/>
</dbReference>
<dbReference type="SMART" id="SM00861">
    <property type="entry name" value="Transket_pyr"/>
    <property type="match status" value="1"/>
</dbReference>
<keyword evidence="13" id="KW-1185">Reference proteome</keyword>
<dbReference type="EC" id="1.2.4.2" evidence="5"/>
<evidence type="ECO:0000313" key="13">
    <source>
        <dbReference type="Proteomes" id="UP000637906"/>
    </source>
</evidence>
<dbReference type="FunFam" id="3.40.50.12470:FF:000003">
    <property type="entry name" value="2-oxoglutarate dehydrogenase E1 component"/>
    <property type="match status" value="1"/>
</dbReference>
<evidence type="ECO:0000256" key="10">
    <source>
        <dbReference type="ARBA" id="ARBA00030680"/>
    </source>
</evidence>
<evidence type="ECO:0000256" key="2">
    <source>
        <dbReference type="ARBA" id="ARBA00003906"/>
    </source>
</evidence>
<evidence type="ECO:0000313" key="12">
    <source>
        <dbReference type="EMBL" id="GHM59475.1"/>
    </source>
</evidence>
<dbReference type="GO" id="GO:0045252">
    <property type="term" value="C:oxoglutarate dehydrogenase complex"/>
    <property type="evidence" value="ECO:0007669"/>
    <property type="project" value="TreeGrafter"/>
</dbReference>
<dbReference type="InterPro" id="IPR042179">
    <property type="entry name" value="KGD_C_sf"/>
</dbReference>
<dbReference type="Gene3D" id="3.40.50.12470">
    <property type="match status" value="1"/>
</dbReference>
<dbReference type="Pfam" id="PF02779">
    <property type="entry name" value="Transket_pyr"/>
    <property type="match status" value="1"/>
</dbReference>
<comment type="cofactor">
    <cofactor evidence="1">
        <name>thiamine diphosphate</name>
        <dbReference type="ChEBI" id="CHEBI:58937"/>
    </cofactor>
</comment>
<dbReference type="InterPro" id="IPR031717">
    <property type="entry name" value="ODO-1/KGD_C"/>
</dbReference>
<dbReference type="EMBL" id="BNGU01000015">
    <property type="protein sequence ID" value="GHM59475.1"/>
    <property type="molecule type" value="Genomic_DNA"/>
</dbReference>
<dbReference type="Pfam" id="PF16078">
    <property type="entry name" value="2-oxogl_dehyd_N"/>
    <property type="match status" value="1"/>
</dbReference>
<evidence type="ECO:0000256" key="1">
    <source>
        <dbReference type="ARBA" id="ARBA00001964"/>
    </source>
</evidence>
<dbReference type="AlphaFoldDB" id="A0A8J3HUT6"/>
<dbReference type="Pfam" id="PF16870">
    <property type="entry name" value="OxoGdeHyase_C"/>
    <property type="match status" value="1"/>
</dbReference>
<evidence type="ECO:0000259" key="11">
    <source>
        <dbReference type="SMART" id="SM00861"/>
    </source>
</evidence>
<evidence type="ECO:0000256" key="5">
    <source>
        <dbReference type="ARBA" id="ARBA00012280"/>
    </source>
</evidence>
<comment type="similarity">
    <text evidence="3">Belongs to the alpha-ketoglutarate dehydrogenase family.</text>
</comment>
<evidence type="ECO:0000256" key="7">
    <source>
        <dbReference type="ARBA" id="ARBA00023002"/>
    </source>
</evidence>
<evidence type="ECO:0000256" key="6">
    <source>
        <dbReference type="ARBA" id="ARBA00013321"/>
    </source>
</evidence>
<accession>A0A8J3HUT6</accession>
<dbReference type="InterPro" id="IPR011603">
    <property type="entry name" value="2oxoglutarate_DH_E1"/>
</dbReference>
<dbReference type="PANTHER" id="PTHR23152">
    <property type="entry name" value="2-OXOGLUTARATE DEHYDROGENASE"/>
    <property type="match status" value="1"/>
</dbReference>
<dbReference type="InterPro" id="IPR005475">
    <property type="entry name" value="Transketolase-like_Pyr-bd"/>
</dbReference>
<dbReference type="CDD" id="cd02016">
    <property type="entry name" value="TPP_E1_OGDC_like"/>
    <property type="match status" value="1"/>
</dbReference>
<dbReference type="InterPro" id="IPR032106">
    <property type="entry name" value="2-oxogl_dehyd_N"/>
</dbReference>
<dbReference type="SUPFAM" id="SSF52518">
    <property type="entry name" value="Thiamin diphosphate-binding fold (THDP-binding)"/>
    <property type="match status" value="2"/>
</dbReference>
<comment type="caution">
    <text evidence="12">The sequence shown here is derived from an EMBL/GenBank/DDBJ whole genome shotgun (WGS) entry which is preliminary data.</text>
</comment>
<dbReference type="GO" id="GO:0006099">
    <property type="term" value="P:tricarboxylic acid cycle"/>
    <property type="evidence" value="ECO:0007669"/>
    <property type="project" value="TreeGrafter"/>
</dbReference>
<dbReference type="InterPro" id="IPR001017">
    <property type="entry name" value="DH_E1"/>
</dbReference>
<dbReference type="PANTHER" id="PTHR23152:SF4">
    <property type="entry name" value="2-OXOADIPATE DEHYDROGENASE COMPLEX COMPONENT E1"/>
    <property type="match status" value="1"/>
</dbReference>
<sequence length="892" mass="100970">MSKYYSNNSSHLFISNAVFVDEIYQRYLSGDKSISEDWKAVFSGNFTTNDKSIIANTKNEDSKFNLLNFFRCNGHLYAGINPLKAQLPLTGIIDVSQESITSLKNIYCRSIGFEFMHISSSEEKEWLQNKIENQRCNLNVNNRKTMLKHLVETEMFEQFLHTKFPGYKRFSIEGAESLIIGLEQVIDDAFIFNINEIVLGMAHRGRLNVLTKLMGKKYSAMISEFQGNLAYPEGLEVAGDVKYHLGYSCDRKSVEGKNLHLTLCSNPSHLEAVNPITMGRVRAKQDLANDNKRSSVLGVLIHGDAAFAGQGVVAETLSLSKISGYNIGGAIHIIVNNQIGFTTNPKDARFTFYCSDLAKFIEAPIFHVNGDDPEAVRFTCSLALEYRQKFKKDVVIDLVCYRRYGHNEGDEPMFTQPLMYKLISEHKTTAKLYAQKLIEQKIIGEEEHNNLRDSFSAVLDENLRNSINYTPSKADWFFGNWSSFRRPQIGDFTDYLTDTGVSIEKLKEIGEKINSNIPSTFNINSKIKKILASRFAAIDSGCNIDWGTAEALAFGSLLSKNIKIRLSGQDSGRGTFSHRHAKLVDQVTEEVFIPLNNIDEKQAYFEVIDSPLSEYAVMGFDYGYSLDCPNVLVLWEGQFGDFANGAQIIIDQFISSAETKWLRSSGLVLLLPHGYEGQGPEHSSARIERFLQLCAEDNMQVVNCSTPANYFHALRRQIHRDFRKPLIVFTPKSLLRHKMAVSNLSDFEGSFRSVIAETSVNMVENTKIRKLLICSGKLYYDLIEARQSKKINDIAIIRLEQFYPFPAEQLACELKKYQNAEVVWCQEEPHNMGAWFFINHLIEDELIKINSHRAKRPKCIARPASSSPACGYLSIHNKEQEAIISAALDINK</sequence>
<dbReference type="Pfam" id="PF00676">
    <property type="entry name" value="E1_dh"/>
    <property type="match status" value="1"/>
</dbReference>
<comment type="function">
    <text evidence="2">E1 component of the 2-oxoglutarate dehydrogenase (OGDH) complex which catalyzes the decarboxylation of 2-oxoglutarate, the first step in the conversion of 2-oxoglutarate to succinyl-CoA and CO(2).</text>
</comment>
<dbReference type="NCBIfam" id="NF008907">
    <property type="entry name" value="PRK12270.1"/>
    <property type="match status" value="1"/>
</dbReference>
<dbReference type="InterPro" id="IPR029061">
    <property type="entry name" value="THDP-binding"/>
</dbReference>
<dbReference type="PIRSF" id="PIRSF000157">
    <property type="entry name" value="Oxoglu_dh_E1"/>
    <property type="match status" value="1"/>
</dbReference>
<dbReference type="Proteomes" id="UP000637906">
    <property type="component" value="Unassembled WGS sequence"/>
</dbReference>
<gene>
    <name evidence="12" type="primary">sucA</name>
    <name evidence="12" type="ORF">sL5_04680</name>
</gene>
<keyword evidence="8" id="KW-0786">Thiamine pyrophosphate</keyword>
<dbReference type="GO" id="GO:0004591">
    <property type="term" value="F:oxoglutarate dehydrogenase (succinyl-transferring) activity"/>
    <property type="evidence" value="ECO:0007669"/>
    <property type="project" value="UniProtKB-EC"/>
</dbReference>
<dbReference type="NCBIfam" id="NF006914">
    <property type="entry name" value="PRK09404.1"/>
    <property type="match status" value="1"/>
</dbReference>
<organism evidence="12 13">
    <name type="scientific">Candidatus Mesenet longicola</name>
    <dbReference type="NCBI Taxonomy" id="1892558"/>
    <lineage>
        <taxon>Bacteria</taxon>
        <taxon>Pseudomonadati</taxon>
        <taxon>Pseudomonadota</taxon>
        <taxon>Alphaproteobacteria</taxon>
        <taxon>Rickettsiales</taxon>
        <taxon>Anaplasmataceae</taxon>
        <taxon>Candidatus Mesenet</taxon>
    </lineage>
</organism>
<reference evidence="12 13" key="1">
    <citation type="journal article" date="2021" name="Microb. Ecol.">
        <title>Candidatus Mesenet longicola: Novel Endosymbionts of Brontispa longissima that Induce Cytoplasmic Incompatibility.</title>
        <authorList>
            <person name="Takano S."/>
            <person name="Gotoh Y."/>
            <person name="Hayashi T."/>
        </authorList>
    </citation>
    <scope>NUCLEOTIDE SEQUENCE [LARGE SCALE GENOMIC DNA]</scope>
    <source>
        <strain evidence="12">L5</strain>
    </source>
</reference>
<keyword evidence="7" id="KW-0560">Oxidoreductase</keyword>
<dbReference type="GO" id="GO:0005829">
    <property type="term" value="C:cytosol"/>
    <property type="evidence" value="ECO:0007669"/>
    <property type="project" value="TreeGrafter"/>
</dbReference>
<dbReference type="Gene3D" id="3.40.50.11610">
    <property type="entry name" value="Multifunctional 2-oxoglutarate metabolism enzyme, C-terminal domain"/>
    <property type="match status" value="1"/>
</dbReference>
<proteinExistence type="inferred from homology"/>
<dbReference type="NCBIfam" id="TIGR00239">
    <property type="entry name" value="2oxo_dh_E1"/>
    <property type="match status" value="1"/>
</dbReference>
<keyword evidence="9" id="KW-0324">Glycolysis</keyword>
<evidence type="ECO:0000256" key="9">
    <source>
        <dbReference type="ARBA" id="ARBA00023152"/>
    </source>
</evidence>
<dbReference type="GO" id="GO:0006096">
    <property type="term" value="P:glycolytic process"/>
    <property type="evidence" value="ECO:0007669"/>
    <property type="project" value="UniProtKB-KW"/>
</dbReference>
<comment type="subunit">
    <text evidence="4">Homodimer. Part of the 2-oxoglutarate dehydrogenase (OGDH) complex composed of E1 (2-oxoglutarate dehydrogenase), E2 (dihydrolipoamide succinyltransferase) and E3 (dihydrolipoamide dehydrogenase); the complex contains multiple copies of the three enzymatic components (E1, E2 and E3).</text>
</comment>
<dbReference type="GO" id="GO:0030976">
    <property type="term" value="F:thiamine pyrophosphate binding"/>
    <property type="evidence" value="ECO:0007669"/>
    <property type="project" value="InterPro"/>
</dbReference>
<evidence type="ECO:0000256" key="8">
    <source>
        <dbReference type="ARBA" id="ARBA00023052"/>
    </source>
</evidence>
<protein>
    <recommendedName>
        <fullName evidence="6">2-oxoglutarate dehydrogenase E1 component</fullName>
        <ecNumber evidence="5">1.2.4.2</ecNumber>
    </recommendedName>
    <alternativeName>
        <fullName evidence="10">Alpha-ketoglutarate dehydrogenase</fullName>
    </alternativeName>
</protein>
<evidence type="ECO:0000256" key="4">
    <source>
        <dbReference type="ARBA" id="ARBA00011301"/>
    </source>
</evidence>
<evidence type="ECO:0000256" key="3">
    <source>
        <dbReference type="ARBA" id="ARBA00006936"/>
    </source>
</evidence>
<name>A0A8J3HUT6_9RICK</name>